<dbReference type="AlphaFoldDB" id="A0A328VHV5"/>
<comment type="caution">
    <text evidence="2">The sequence shown here is derived from an EMBL/GenBank/DDBJ whole genome shotgun (WGS) entry which is preliminary data.</text>
</comment>
<sequence length="247" mass="26385">METYYNDVVGCTKLISQVSLRGAVGGQLPLSCSLAMGDVLTGVSIHVGISCGSIGITGTVDIVGQHCMTTSMMVCVDGESGESGKEGGSAEERDNGRVIFFADGGGVDPGLPPDQPVRAGPAGGGEEGSTTPQPYLGQKKFTTTTLVTDAYRAVDQETKQLSLTLKPRDFDKGRIEGLSHFDRPVSFLEGPYYKLPKGTEAPAGLVFKYSWRSWGAYHISIAPANKTMTEEEYYQALQGLIDLYIRV</sequence>
<organism evidence="2 3">
    <name type="scientific">Thermogemmatispora tikiterensis</name>
    <dbReference type="NCBI Taxonomy" id="1825093"/>
    <lineage>
        <taxon>Bacteria</taxon>
        <taxon>Bacillati</taxon>
        <taxon>Chloroflexota</taxon>
        <taxon>Ktedonobacteria</taxon>
        <taxon>Thermogemmatisporales</taxon>
        <taxon>Thermogemmatisporaceae</taxon>
        <taxon>Thermogemmatispora</taxon>
    </lineage>
</organism>
<keyword evidence="3" id="KW-1185">Reference proteome</keyword>
<dbReference type="RefSeq" id="WP_112431996.1">
    <property type="nucleotide sequence ID" value="NZ_MCIF01000002.1"/>
</dbReference>
<proteinExistence type="predicted"/>
<accession>A0A328VHV5</accession>
<protein>
    <submittedName>
        <fullName evidence="2">Uncharacterized protein</fullName>
    </submittedName>
</protein>
<reference evidence="2 3" key="1">
    <citation type="submission" date="2016-08" db="EMBL/GenBank/DDBJ databases">
        <title>Analysis of Carbohydrate Active Enzymes in Thermogemmatispora T81 Reveals Carbohydrate Degradation Ability.</title>
        <authorList>
            <person name="Tomazini A."/>
            <person name="Lal S."/>
            <person name="Stott M."/>
            <person name="Henrissat B."/>
            <person name="Polikarpov I."/>
            <person name="Sparling R."/>
            <person name="Levin D.B."/>
        </authorList>
    </citation>
    <scope>NUCLEOTIDE SEQUENCE [LARGE SCALE GENOMIC DNA]</scope>
    <source>
        <strain evidence="2 3">T81</strain>
    </source>
</reference>
<dbReference type="Proteomes" id="UP000248706">
    <property type="component" value="Unassembled WGS sequence"/>
</dbReference>
<feature type="region of interest" description="Disordered" evidence="1">
    <location>
        <begin position="102"/>
        <end position="137"/>
    </location>
</feature>
<evidence type="ECO:0000313" key="2">
    <source>
        <dbReference type="EMBL" id="RAQ97538.1"/>
    </source>
</evidence>
<evidence type="ECO:0000313" key="3">
    <source>
        <dbReference type="Proteomes" id="UP000248706"/>
    </source>
</evidence>
<evidence type="ECO:0000256" key="1">
    <source>
        <dbReference type="SAM" id="MobiDB-lite"/>
    </source>
</evidence>
<dbReference type="OrthoDB" id="9987209at2"/>
<name>A0A328VHV5_9CHLR</name>
<dbReference type="EMBL" id="MCIF01000002">
    <property type="protein sequence ID" value="RAQ97538.1"/>
    <property type="molecule type" value="Genomic_DNA"/>
</dbReference>
<gene>
    <name evidence="2" type="ORF">A4R35_18520</name>
</gene>